<protein>
    <submittedName>
        <fullName evidence="1">DUF2384 domain-containing protein</fullName>
    </submittedName>
</protein>
<accession>A0A3D8VEX4</accession>
<organism evidence="1 2">
    <name type="scientific">Lysobacter soli</name>
    <dbReference type="NCBI Taxonomy" id="453783"/>
    <lineage>
        <taxon>Bacteria</taxon>
        <taxon>Pseudomonadati</taxon>
        <taxon>Pseudomonadota</taxon>
        <taxon>Gammaproteobacteria</taxon>
        <taxon>Lysobacterales</taxon>
        <taxon>Lysobacteraceae</taxon>
        <taxon>Lysobacter</taxon>
    </lineage>
</organism>
<evidence type="ECO:0000313" key="2">
    <source>
        <dbReference type="Proteomes" id="UP000256829"/>
    </source>
</evidence>
<keyword evidence="2" id="KW-1185">Reference proteome</keyword>
<dbReference type="AlphaFoldDB" id="A0A3D8VEX4"/>
<gene>
    <name evidence="1" type="ORF">DX912_07405</name>
</gene>
<evidence type="ECO:0000313" key="1">
    <source>
        <dbReference type="EMBL" id="RDY67947.1"/>
    </source>
</evidence>
<dbReference type="EMBL" id="QTJR01000004">
    <property type="protein sequence ID" value="RDY67947.1"/>
    <property type="molecule type" value="Genomic_DNA"/>
</dbReference>
<proteinExistence type="predicted"/>
<comment type="caution">
    <text evidence="1">The sequence shown here is derived from an EMBL/GenBank/DDBJ whole genome shotgun (WGS) entry which is preliminary data.</text>
</comment>
<sequence length="126" mass="13730">MNAVMKSRASLAEAVREPDQVYLSPRRIGDALGLQVQSLAERARVSRNTPTARPQNEHLQQYLRDVVRVIAAAEDAAGGDRTRAIFWFMNDPLADFEYLTADALVQAGKAQVVIDYIESVAGGATG</sequence>
<dbReference type="RefSeq" id="WP_115842070.1">
    <property type="nucleotide sequence ID" value="NZ_CP183976.1"/>
</dbReference>
<dbReference type="Proteomes" id="UP000256829">
    <property type="component" value="Unassembled WGS sequence"/>
</dbReference>
<reference evidence="1 2" key="1">
    <citation type="submission" date="2018-08" db="EMBL/GenBank/DDBJ databases">
        <title>Lysobacter soli KCTC 22011, whole genome shotgun sequence.</title>
        <authorList>
            <person name="Zhang X."/>
            <person name="Feng G."/>
            <person name="Zhu H."/>
        </authorList>
    </citation>
    <scope>NUCLEOTIDE SEQUENCE [LARGE SCALE GENOMIC DNA]</scope>
    <source>
        <strain evidence="1 2">KCTC 22011</strain>
    </source>
</reference>
<name>A0A3D8VEX4_9GAMM</name>